<keyword evidence="3" id="KW-0032">Aminotransferase</keyword>
<gene>
    <name evidence="3" type="ordered locus">RB2501_03235</name>
</gene>
<dbReference type="PANTHER" id="PTHR43586:SF15">
    <property type="entry name" value="BLR3095 PROTEIN"/>
    <property type="match status" value="1"/>
</dbReference>
<dbReference type="eggNOG" id="COG0520">
    <property type="taxonomic scope" value="Bacteria"/>
</dbReference>
<keyword evidence="4" id="KW-1185">Reference proteome</keyword>
<feature type="domain" description="Aminotransferase class V" evidence="2">
    <location>
        <begin position="49"/>
        <end position="356"/>
    </location>
</feature>
<dbReference type="Gene3D" id="3.40.640.10">
    <property type="entry name" value="Type I PLP-dependent aspartate aminotransferase-like (Major domain)"/>
    <property type="match status" value="1"/>
</dbReference>
<dbReference type="STRING" id="313596.RB2501_03235"/>
<dbReference type="SUPFAM" id="SSF53383">
    <property type="entry name" value="PLP-dependent transferases"/>
    <property type="match status" value="1"/>
</dbReference>
<dbReference type="HOGENOM" id="CLU_003433_2_1_10"/>
<dbReference type="Pfam" id="PF00266">
    <property type="entry name" value="Aminotran_5"/>
    <property type="match status" value="1"/>
</dbReference>
<evidence type="ECO:0000313" key="4">
    <source>
        <dbReference type="Proteomes" id="UP000009049"/>
    </source>
</evidence>
<accession>A4CPT4</accession>
<proteinExistence type="predicted"/>
<protein>
    <submittedName>
        <fullName evidence="3">Aminotransferase, class V superfamily protein</fullName>
    </submittedName>
</protein>
<dbReference type="GO" id="GO:0008483">
    <property type="term" value="F:transaminase activity"/>
    <property type="evidence" value="ECO:0007669"/>
    <property type="project" value="UniProtKB-KW"/>
</dbReference>
<organism evidence="3 4">
    <name type="scientific">Robiginitalea biformata (strain ATCC BAA-864 / DSM 15991 / KCTC 12146 / HTCC2501)</name>
    <dbReference type="NCBI Taxonomy" id="313596"/>
    <lineage>
        <taxon>Bacteria</taxon>
        <taxon>Pseudomonadati</taxon>
        <taxon>Bacteroidota</taxon>
        <taxon>Flavobacteriia</taxon>
        <taxon>Flavobacteriales</taxon>
        <taxon>Flavobacteriaceae</taxon>
        <taxon>Robiginitalea</taxon>
    </lineage>
</organism>
<name>A4CPT4_ROBBH</name>
<dbReference type="InterPro" id="IPR015421">
    <property type="entry name" value="PyrdxlP-dep_Trfase_major"/>
</dbReference>
<dbReference type="InterPro" id="IPR015424">
    <property type="entry name" value="PyrdxlP-dep_Trfase"/>
</dbReference>
<evidence type="ECO:0000259" key="2">
    <source>
        <dbReference type="Pfam" id="PF00266"/>
    </source>
</evidence>
<evidence type="ECO:0000256" key="1">
    <source>
        <dbReference type="ARBA" id="ARBA00022898"/>
    </source>
</evidence>
<dbReference type="Proteomes" id="UP000009049">
    <property type="component" value="Chromosome"/>
</dbReference>
<dbReference type="PANTHER" id="PTHR43586">
    <property type="entry name" value="CYSTEINE DESULFURASE"/>
    <property type="match status" value="1"/>
</dbReference>
<evidence type="ECO:0000313" key="3">
    <source>
        <dbReference type="EMBL" id="EAR14405.1"/>
    </source>
</evidence>
<dbReference type="AlphaFoldDB" id="A4CPT4"/>
<reference evidence="3 4" key="1">
    <citation type="journal article" date="2009" name="J. Bacteriol.">
        <title>Complete genome sequence of Robiginitalea biformata HTCC2501.</title>
        <authorList>
            <person name="Oh H.M."/>
            <person name="Giovannoni S.J."/>
            <person name="Lee K."/>
            <person name="Ferriera S."/>
            <person name="Johnson J."/>
            <person name="Cho J.C."/>
        </authorList>
    </citation>
    <scope>NUCLEOTIDE SEQUENCE [LARGE SCALE GENOMIC DNA]</scope>
    <source>
        <strain evidence="4">ATCC BAA-864 / HTCC2501 / KCTC 12146</strain>
    </source>
</reference>
<dbReference type="RefSeq" id="WP_015755841.1">
    <property type="nucleotide sequence ID" value="NC_013222.1"/>
</dbReference>
<dbReference type="OrthoDB" id="513408at2"/>
<dbReference type="InterPro" id="IPR000192">
    <property type="entry name" value="Aminotrans_V_dom"/>
</dbReference>
<keyword evidence="1" id="KW-0663">Pyridoxal phosphate</keyword>
<keyword evidence="3" id="KW-0808">Transferase</keyword>
<dbReference type="InterPro" id="IPR015422">
    <property type="entry name" value="PyrdxlP-dep_Trfase_small"/>
</dbReference>
<dbReference type="KEGG" id="rbi:RB2501_03235"/>
<sequence length="361" mass="39707">MTPFRHFRNQFPALRRYTYLNTAAWGLLHESVLEWRQEHDLDYLIGGSVHKMDCLDILDRTRERIGACFGCPAGQVALVPNFSIGLNLLLEGLPKGSRVVLLEGDYPSLNWPFLSRDFRVEVLPSDPSPEEQILGALRTGPVDVLALSLVRWIDGLLIEPDFLARVKSEFPDLLIIADGTQYLGAFQLDLAASGIDVLGASGYKWLLGGNGNGFMLFGQGATERFQPPSSGFNASGHDLSGREGISLPRSLEPGHLDLLCFGSLNKSLELLQDIGLDVIEAQSRTMSAQVVEALQSLGLDTPVVHRPRHSTIFNIPRSEDALMERLSGAGLVCSRRGGGIRVSFHCYNSENDLDQLVELLK</sequence>
<dbReference type="EMBL" id="CP001712">
    <property type="protein sequence ID" value="EAR14405.1"/>
    <property type="molecule type" value="Genomic_DNA"/>
</dbReference>
<dbReference type="Gene3D" id="3.90.1150.10">
    <property type="entry name" value="Aspartate Aminotransferase, domain 1"/>
    <property type="match status" value="1"/>
</dbReference>